<name>A0A0B1SNF1_OESDE</name>
<reference evidence="1 2" key="1">
    <citation type="submission" date="2014-03" db="EMBL/GenBank/DDBJ databases">
        <title>Draft genome of the hookworm Oesophagostomum dentatum.</title>
        <authorList>
            <person name="Mitreva M."/>
        </authorList>
    </citation>
    <scope>NUCLEOTIDE SEQUENCE [LARGE SCALE GENOMIC DNA]</scope>
    <source>
        <strain evidence="1 2">OD-Hann</strain>
    </source>
</reference>
<accession>A0A0B1SNF1</accession>
<dbReference type="AlphaFoldDB" id="A0A0B1SNF1"/>
<organism evidence="1 2">
    <name type="scientific">Oesophagostomum dentatum</name>
    <name type="common">Nodular worm</name>
    <dbReference type="NCBI Taxonomy" id="61180"/>
    <lineage>
        <taxon>Eukaryota</taxon>
        <taxon>Metazoa</taxon>
        <taxon>Ecdysozoa</taxon>
        <taxon>Nematoda</taxon>
        <taxon>Chromadorea</taxon>
        <taxon>Rhabditida</taxon>
        <taxon>Rhabditina</taxon>
        <taxon>Rhabditomorpha</taxon>
        <taxon>Strongyloidea</taxon>
        <taxon>Strongylidae</taxon>
        <taxon>Oesophagostomum</taxon>
    </lineage>
</organism>
<evidence type="ECO:0008006" key="3">
    <source>
        <dbReference type="Google" id="ProtNLM"/>
    </source>
</evidence>
<evidence type="ECO:0000313" key="2">
    <source>
        <dbReference type="Proteomes" id="UP000053660"/>
    </source>
</evidence>
<dbReference type="EMBL" id="KN563957">
    <property type="protein sequence ID" value="KHJ85421.1"/>
    <property type="molecule type" value="Genomic_DNA"/>
</dbReference>
<proteinExistence type="predicted"/>
<gene>
    <name evidence="1" type="ORF">OESDEN_14854</name>
</gene>
<sequence length="118" mass="13330">MSLGQLGLLPPELIRQICYNLNLDDILNFGNDVSTLSNEEIQQIIAQYAPYLNDTRQLQHLILDLSHSKLLASELEKLYTIVSLELPQTHRISLYTSECLPEARSAGKQKFSNRVACS</sequence>
<dbReference type="Proteomes" id="UP000053660">
    <property type="component" value="Unassembled WGS sequence"/>
</dbReference>
<keyword evidence="2" id="KW-1185">Reference proteome</keyword>
<evidence type="ECO:0000313" key="1">
    <source>
        <dbReference type="EMBL" id="KHJ85421.1"/>
    </source>
</evidence>
<dbReference type="OrthoDB" id="5843094at2759"/>
<protein>
    <recommendedName>
        <fullName evidence="3">F-box domain-containing protein</fullName>
    </recommendedName>
</protein>